<evidence type="ECO:0000256" key="5">
    <source>
        <dbReference type="ARBA" id="ARBA00022840"/>
    </source>
</evidence>
<reference evidence="8" key="1">
    <citation type="journal article" date="2017" name="Front. Plant Sci.">
        <title>Climate Clever Clovers: New Paradigm to Reduce the Environmental Footprint of Ruminants by Breeding Low Methanogenic Forages Utilizing Haplotype Variation.</title>
        <authorList>
            <person name="Kaur P."/>
            <person name="Appels R."/>
            <person name="Bayer P.E."/>
            <person name="Keeble-Gagnere G."/>
            <person name="Wang J."/>
            <person name="Hirakawa H."/>
            <person name="Shirasawa K."/>
            <person name="Vercoe P."/>
            <person name="Stefanova K."/>
            <person name="Durmic Z."/>
            <person name="Nichols P."/>
            <person name="Revell C."/>
            <person name="Isobe S.N."/>
            <person name="Edwards D."/>
            <person name="Erskine W."/>
        </authorList>
    </citation>
    <scope>NUCLEOTIDE SEQUENCE [LARGE SCALE GENOMIC DNA]</scope>
    <source>
        <strain evidence="8">cv. Daliak</strain>
    </source>
</reference>
<organism evidence="7 8">
    <name type="scientific">Trifolium subterraneum</name>
    <name type="common">Subterranean clover</name>
    <dbReference type="NCBI Taxonomy" id="3900"/>
    <lineage>
        <taxon>Eukaryota</taxon>
        <taxon>Viridiplantae</taxon>
        <taxon>Streptophyta</taxon>
        <taxon>Embryophyta</taxon>
        <taxon>Tracheophyta</taxon>
        <taxon>Spermatophyta</taxon>
        <taxon>Magnoliopsida</taxon>
        <taxon>eudicotyledons</taxon>
        <taxon>Gunneridae</taxon>
        <taxon>Pentapetalae</taxon>
        <taxon>rosids</taxon>
        <taxon>fabids</taxon>
        <taxon>Fabales</taxon>
        <taxon>Fabaceae</taxon>
        <taxon>Papilionoideae</taxon>
        <taxon>50 kb inversion clade</taxon>
        <taxon>NPAAA clade</taxon>
        <taxon>Hologalegina</taxon>
        <taxon>IRL clade</taxon>
        <taxon>Trifolieae</taxon>
        <taxon>Trifolium</taxon>
    </lineage>
</organism>
<name>A0A1B5Z8N1_TRISU</name>
<dbReference type="InterPro" id="IPR027417">
    <property type="entry name" value="P-loop_NTPase"/>
</dbReference>
<dbReference type="Gene3D" id="1.10.10.10">
    <property type="entry name" value="Winged helix-like DNA-binding domain superfamily/Winged helix DNA-binding domain"/>
    <property type="match status" value="1"/>
</dbReference>
<keyword evidence="1" id="KW-0433">Leucine-rich repeat</keyword>
<dbReference type="PANTHER" id="PTHR33463:SF105">
    <property type="entry name" value="AND NB-ARC DOMAIN DISEASE RESISTANCE PROTEIN, PUTATIVE-RELATED"/>
    <property type="match status" value="1"/>
</dbReference>
<keyword evidence="4" id="KW-0611">Plant defense</keyword>
<evidence type="ECO:0000256" key="1">
    <source>
        <dbReference type="ARBA" id="ARBA00022614"/>
    </source>
</evidence>
<accession>A0A1B5Z8N1</accession>
<keyword evidence="2" id="KW-0677">Repeat</keyword>
<feature type="domain" description="NB-ARC" evidence="6">
    <location>
        <begin position="164"/>
        <end position="218"/>
    </location>
</feature>
<dbReference type="Proteomes" id="UP000242715">
    <property type="component" value="Unassembled WGS sequence"/>
</dbReference>
<dbReference type="OrthoDB" id="1435486at2759"/>
<dbReference type="EMBL" id="BCLP01043292">
    <property type="protein sequence ID" value="GAU10463.1"/>
    <property type="molecule type" value="Genomic_DNA"/>
</dbReference>
<protein>
    <recommendedName>
        <fullName evidence="6">NB-ARC domain-containing protein</fullName>
    </recommendedName>
</protein>
<evidence type="ECO:0000313" key="8">
    <source>
        <dbReference type="Proteomes" id="UP000242715"/>
    </source>
</evidence>
<dbReference type="InterPro" id="IPR036388">
    <property type="entry name" value="WH-like_DNA-bd_sf"/>
</dbReference>
<evidence type="ECO:0000256" key="4">
    <source>
        <dbReference type="ARBA" id="ARBA00022821"/>
    </source>
</evidence>
<keyword evidence="3" id="KW-0547">Nucleotide-binding</keyword>
<dbReference type="PANTHER" id="PTHR33463">
    <property type="entry name" value="NB-ARC DOMAIN-CONTAINING PROTEIN-RELATED"/>
    <property type="match status" value="1"/>
</dbReference>
<keyword evidence="8" id="KW-1185">Reference proteome</keyword>
<dbReference type="InterPro" id="IPR050905">
    <property type="entry name" value="Plant_NBS-LRR"/>
</dbReference>
<dbReference type="Gene3D" id="1.10.8.430">
    <property type="entry name" value="Helical domain of apoptotic protease-activating factors"/>
    <property type="match status" value="1"/>
</dbReference>
<evidence type="ECO:0000256" key="2">
    <source>
        <dbReference type="ARBA" id="ARBA00022737"/>
    </source>
</evidence>
<dbReference type="AlphaFoldDB" id="A0A1B5Z8N1"/>
<dbReference type="Pfam" id="PF00931">
    <property type="entry name" value="NB-ARC"/>
    <property type="match status" value="1"/>
</dbReference>
<evidence type="ECO:0000313" key="7">
    <source>
        <dbReference type="EMBL" id="GAU10463.1"/>
    </source>
</evidence>
<dbReference type="SUPFAM" id="SSF52540">
    <property type="entry name" value="P-loop containing nucleoside triphosphate hydrolases"/>
    <property type="match status" value="1"/>
</dbReference>
<comment type="caution">
    <text evidence="7">The sequence shown here is derived from an EMBL/GenBank/DDBJ whole genome shotgun (WGS) entry which is preliminary data.</text>
</comment>
<dbReference type="GO" id="GO:0006952">
    <property type="term" value="P:defense response"/>
    <property type="evidence" value="ECO:0007669"/>
    <property type="project" value="UniProtKB-KW"/>
</dbReference>
<dbReference type="GO" id="GO:0005524">
    <property type="term" value="F:ATP binding"/>
    <property type="evidence" value="ECO:0007669"/>
    <property type="project" value="UniProtKB-KW"/>
</dbReference>
<proteinExistence type="predicted"/>
<dbReference type="InterPro" id="IPR002182">
    <property type="entry name" value="NB-ARC"/>
</dbReference>
<evidence type="ECO:0000259" key="6">
    <source>
        <dbReference type="Pfam" id="PF00931"/>
    </source>
</evidence>
<gene>
    <name evidence="7" type="ORF">TSUD_419260</name>
</gene>
<dbReference type="InterPro" id="IPR042197">
    <property type="entry name" value="Apaf_helical"/>
</dbReference>
<keyword evidence="5" id="KW-0067">ATP-binding</keyword>
<feature type="non-terminal residue" evidence="7">
    <location>
        <position position="342"/>
    </location>
</feature>
<sequence length="342" mass="38264">MEYLYGFASAVSRDLVCGVIGQLRYPCCFNNFVQDLAKEEGNLAATRDGVQDRVTQAKKQTKKTAEVVDKWLKDANNVMVDVDQLLKKAKTENNSCLGHCPNWIWRYRVGRKIFFSSEKCWEFDSRKPAYEELMCALEDDDVNMIGLYGMGGCGKTMLAMEMLDFEAIGIPSSEHHKGCKVLISSRSEAVCTLMDCQKKIHLSTLTNDETWDLFQKQALISEGASITVKNMARDISNECKGLPVAIVAVASSLKGKAEVEWKVALDRLRSSKPVNIEKGLQNPYKCLQLSYDNLDTEEAKSLFLLCSVFPEDCEIHVELLTRSAIGLGIVGEVHSYEAARDE</sequence>
<evidence type="ECO:0000256" key="3">
    <source>
        <dbReference type="ARBA" id="ARBA00022741"/>
    </source>
</evidence>
<dbReference type="GO" id="GO:0043531">
    <property type="term" value="F:ADP binding"/>
    <property type="evidence" value="ECO:0007669"/>
    <property type="project" value="InterPro"/>
</dbReference>
<dbReference type="Gene3D" id="3.40.50.300">
    <property type="entry name" value="P-loop containing nucleotide triphosphate hydrolases"/>
    <property type="match status" value="1"/>
</dbReference>